<organism evidence="3 4">
    <name type="scientific">Pelagirhabdus alkalitolerans</name>
    <dbReference type="NCBI Taxonomy" id="1612202"/>
    <lineage>
        <taxon>Bacteria</taxon>
        <taxon>Bacillati</taxon>
        <taxon>Bacillota</taxon>
        <taxon>Bacilli</taxon>
        <taxon>Bacillales</taxon>
        <taxon>Bacillaceae</taxon>
        <taxon>Pelagirhabdus</taxon>
    </lineage>
</organism>
<comment type="similarity">
    <text evidence="1">Belongs to the 3-oxoacid CoA-transferase subunit A family.</text>
</comment>
<keyword evidence="4" id="KW-1185">Reference proteome</keyword>
<dbReference type="SUPFAM" id="SSF100950">
    <property type="entry name" value="NagB/RpiA/CoA transferase-like"/>
    <property type="match status" value="1"/>
</dbReference>
<dbReference type="PROSITE" id="PS01273">
    <property type="entry name" value="COA_TRANSF_1"/>
    <property type="match status" value="1"/>
</dbReference>
<gene>
    <name evidence="3" type="ORF">SAMN05421734_1109</name>
</gene>
<dbReference type="Gene3D" id="3.40.1080.10">
    <property type="entry name" value="Glutaconate Coenzyme A-transferase"/>
    <property type="match status" value="1"/>
</dbReference>
<keyword evidence="2 3" id="KW-0808">Transferase</keyword>
<accession>A0A1G6M2N0</accession>
<dbReference type="STRING" id="1612202.SAMN05421734_1109"/>
<dbReference type="PANTHER" id="PTHR13707">
    <property type="entry name" value="KETOACID-COENZYME A TRANSFERASE"/>
    <property type="match status" value="1"/>
</dbReference>
<dbReference type="NCBIfam" id="TIGR02429">
    <property type="entry name" value="pcaI_scoA_fam"/>
    <property type="match status" value="1"/>
</dbReference>
<dbReference type="AlphaFoldDB" id="A0A1G6M2N0"/>
<dbReference type="InterPro" id="IPR012792">
    <property type="entry name" value="3-oxoacid_CoA-transf_A"/>
</dbReference>
<dbReference type="InterPro" id="IPR004163">
    <property type="entry name" value="CoA_transf_BS"/>
</dbReference>
<evidence type="ECO:0000256" key="2">
    <source>
        <dbReference type="ARBA" id="ARBA00022679"/>
    </source>
</evidence>
<dbReference type="EMBL" id="FMYI01000010">
    <property type="protein sequence ID" value="SDC49564.1"/>
    <property type="molecule type" value="Genomic_DNA"/>
</dbReference>
<dbReference type="Proteomes" id="UP000242949">
    <property type="component" value="Unassembled WGS sequence"/>
</dbReference>
<dbReference type="RefSeq" id="WP_090796700.1">
    <property type="nucleotide sequence ID" value="NZ_FMYI01000010.1"/>
</dbReference>
<evidence type="ECO:0000313" key="4">
    <source>
        <dbReference type="Proteomes" id="UP000242949"/>
    </source>
</evidence>
<proteinExistence type="inferred from homology"/>
<dbReference type="OrthoDB" id="9777193at2"/>
<dbReference type="GO" id="GO:0008410">
    <property type="term" value="F:CoA-transferase activity"/>
    <property type="evidence" value="ECO:0007669"/>
    <property type="project" value="InterPro"/>
</dbReference>
<dbReference type="PANTHER" id="PTHR13707:SF60">
    <property type="entry name" value="ACETATE COA-TRANSFERASE SUBUNIT ALPHA"/>
    <property type="match status" value="1"/>
</dbReference>
<reference evidence="4" key="1">
    <citation type="submission" date="2016-09" db="EMBL/GenBank/DDBJ databases">
        <authorList>
            <person name="Varghese N."/>
            <person name="Submissions S."/>
        </authorList>
    </citation>
    <scope>NUCLEOTIDE SEQUENCE [LARGE SCALE GENOMIC DNA]</scope>
    <source>
        <strain evidence="4">S5</strain>
    </source>
</reference>
<evidence type="ECO:0000256" key="1">
    <source>
        <dbReference type="ARBA" id="ARBA00005612"/>
    </source>
</evidence>
<dbReference type="Pfam" id="PF01144">
    <property type="entry name" value="CoA_trans"/>
    <property type="match status" value="1"/>
</dbReference>
<sequence length="220" mass="23754">MDKLTTIKEAVKNIKNGDTIMIGGFMGNGAPPELIDALIEKDIRDITLISSDTAKIDYASGKLIRDKRVKKLYASHIGTNKETGRQMTEGELDVELVPQGTLVERIRAAGFGLGGILTTTGVGTRVEEGKQKLTVDGVNYLLETPLHADVALINAKKADKAGNLQYQGSMVNFNAMMAAAAKTTIVEVDEVVEKGEMDPNLVMTPGVFVDYVVKRGEDNE</sequence>
<evidence type="ECO:0000313" key="3">
    <source>
        <dbReference type="EMBL" id="SDC49564.1"/>
    </source>
</evidence>
<dbReference type="InterPro" id="IPR004165">
    <property type="entry name" value="CoA_trans_fam_I"/>
</dbReference>
<name>A0A1G6M2N0_9BACI</name>
<dbReference type="InterPro" id="IPR037171">
    <property type="entry name" value="NagB/RpiA_transferase-like"/>
</dbReference>
<protein>
    <submittedName>
        <fullName evidence="3">Butyryl-CoA:acetoacetate CoA-transferase alpha subunit</fullName>
    </submittedName>
</protein>
<dbReference type="SMART" id="SM00882">
    <property type="entry name" value="CoA_trans"/>
    <property type="match status" value="1"/>
</dbReference>